<keyword evidence="1" id="KW-0732">Signal</keyword>
<name>A0A510KNL7_9FUSO</name>
<gene>
    <name evidence="2" type="ORF">JMUB3935_2297</name>
</gene>
<dbReference type="Proteomes" id="UP000321378">
    <property type="component" value="Chromosome"/>
</dbReference>
<sequence>MNKLKLLALSLLSLIFVNSCGALAIATLAGVGICGENRCVSYGADKKSDAAGLYIIKDKDFLKAKEYVKSLMLRPKEKLEIEEGIFVNVPKGLILKNEGTEKYFYDKLSNTGLPIRYGYNNRPVVIDTELISSKNGFNIYKVTKGISNNLNLFFEKNLINNKKIYIYIFKDRDENVPEFMEFYKDFMENL</sequence>
<feature type="signal peptide" evidence="1">
    <location>
        <begin position="1"/>
        <end position="24"/>
    </location>
</feature>
<dbReference type="AlphaFoldDB" id="A0A510KNL7"/>
<protein>
    <recommendedName>
        <fullName evidence="4">Lipoprotein</fullName>
    </recommendedName>
</protein>
<organism evidence="2 3">
    <name type="scientific">Leptotrichia trevisanii</name>
    <dbReference type="NCBI Taxonomy" id="109328"/>
    <lineage>
        <taxon>Bacteria</taxon>
        <taxon>Fusobacteriati</taxon>
        <taxon>Fusobacteriota</taxon>
        <taxon>Fusobacteriia</taxon>
        <taxon>Fusobacteriales</taxon>
        <taxon>Leptotrichiaceae</taxon>
        <taxon>Leptotrichia</taxon>
    </lineage>
</organism>
<evidence type="ECO:0000256" key="1">
    <source>
        <dbReference type="SAM" id="SignalP"/>
    </source>
</evidence>
<feature type="chain" id="PRO_5022095851" description="Lipoprotein" evidence="1">
    <location>
        <begin position="25"/>
        <end position="190"/>
    </location>
</feature>
<dbReference type="RefSeq" id="WP_146997450.1">
    <property type="nucleotide sequence ID" value="NZ_AP019840.1"/>
</dbReference>
<dbReference type="EMBL" id="AP019840">
    <property type="protein sequence ID" value="BBM53310.1"/>
    <property type="molecule type" value="Genomic_DNA"/>
</dbReference>
<proteinExistence type="predicted"/>
<evidence type="ECO:0000313" key="2">
    <source>
        <dbReference type="EMBL" id="BBM53310.1"/>
    </source>
</evidence>
<reference evidence="2 3" key="1">
    <citation type="submission" date="2019-07" db="EMBL/GenBank/DDBJ databases">
        <title>Complete Genome Sequence of Leptotrichia trevisanii Strain JMUB3935.</title>
        <authorList>
            <person name="Watanabe S."/>
            <person name="Cui L."/>
        </authorList>
    </citation>
    <scope>NUCLEOTIDE SEQUENCE [LARGE SCALE GENOMIC DNA]</scope>
    <source>
        <strain evidence="2 3">JMUB3935</strain>
    </source>
</reference>
<accession>A0A510KNL7</accession>
<evidence type="ECO:0008006" key="4">
    <source>
        <dbReference type="Google" id="ProtNLM"/>
    </source>
</evidence>
<evidence type="ECO:0000313" key="3">
    <source>
        <dbReference type="Proteomes" id="UP000321378"/>
    </source>
</evidence>